<feature type="signal peptide" evidence="6">
    <location>
        <begin position="1"/>
        <end position="22"/>
    </location>
</feature>
<evidence type="ECO:0000256" key="1">
    <source>
        <dbReference type="ARBA" id="ARBA00004651"/>
    </source>
</evidence>
<dbReference type="InterPro" id="IPR033480">
    <property type="entry name" value="sCache_2"/>
</dbReference>
<keyword evidence="5" id="KW-0472">Membrane</keyword>
<gene>
    <name evidence="8" type="ORF">C7C56_011540</name>
</gene>
<feature type="domain" description="Single Cache" evidence="7">
    <location>
        <begin position="30"/>
        <end position="105"/>
    </location>
</feature>
<dbReference type="SMART" id="SM01049">
    <property type="entry name" value="Cache_2"/>
    <property type="match status" value="1"/>
</dbReference>
<keyword evidence="4" id="KW-1133">Transmembrane helix</keyword>
<keyword evidence="8" id="KW-0418">Kinase</keyword>
<feature type="chain" id="PRO_5015595567" evidence="6">
    <location>
        <begin position="23"/>
        <end position="153"/>
    </location>
</feature>
<dbReference type="GO" id="GO:0016301">
    <property type="term" value="F:kinase activity"/>
    <property type="evidence" value="ECO:0007669"/>
    <property type="project" value="UniProtKB-KW"/>
</dbReference>
<dbReference type="GO" id="GO:0005886">
    <property type="term" value="C:plasma membrane"/>
    <property type="evidence" value="ECO:0007669"/>
    <property type="project" value="UniProtKB-SubCell"/>
</dbReference>
<comment type="caution">
    <text evidence="8">The sequence shown here is derived from an EMBL/GenBank/DDBJ whole genome shotgun (WGS) entry which is preliminary data.</text>
</comment>
<evidence type="ECO:0000259" key="7">
    <source>
        <dbReference type="SMART" id="SM01049"/>
    </source>
</evidence>
<dbReference type="EMBL" id="PXWF02000191">
    <property type="protein sequence ID" value="PWF48461.1"/>
    <property type="molecule type" value="Genomic_DNA"/>
</dbReference>
<dbReference type="Pfam" id="PF17200">
    <property type="entry name" value="sCache_2"/>
    <property type="match status" value="1"/>
</dbReference>
<keyword evidence="9" id="KW-1185">Reference proteome</keyword>
<proteinExistence type="predicted"/>
<evidence type="ECO:0000256" key="2">
    <source>
        <dbReference type="ARBA" id="ARBA00022475"/>
    </source>
</evidence>
<keyword evidence="8" id="KW-0808">Transferase</keyword>
<evidence type="ECO:0000256" key="6">
    <source>
        <dbReference type="SAM" id="SignalP"/>
    </source>
</evidence>
<keyword evidence="2" id="KW-1003">Cell membrane</keyword>
<reference evidence="8 9" key="1">
    <citation type="submission" date="2018-04" db="EMBL/GenBank/DDBJ databases">
        <title>Massilia violaceinigra sp. nov., a novel purple-pigmented bacterium isolated from Tianshan glacier, Xinjiang, China.</title>
        <authorList>
            <person name="Wang H."/>
        </authorList>
    </citation>
    <scope>NUCLEOTIDE SEQUENCE [LARGE SCALE GENOMIC DNA]</scope>
    <source>
        <strain evidence="8 9">B448-2</strain>
    </source>
</reference>
<comment type="subcellular location">
    <subcellularLocation>
        <location evidence="1">Cell membrane</location>
        <topology evidence="1">Multi-pass membrane protein</topology>
    </subcellularLocation>
</comment>
<evidence type="ECO:0000313" key="8">
    <source>
        <dbReference type="EMBL" id="PWF48461.1"/>
    </source>
</evidence>
<dbReference type="RefSeq" id="WP_106757548.1">
    <property type="nucleotide sequence ID" value="NZ_PXWF02000191.1"/>
</dbReference>
<evidence type="ECO:0000256" key="3">
    <source>
        <dbReference type="ARBA" id="ARBA00022692"/>
    </source>
</evidence>
<dbReference type="Proteomes" id="UP000241421">
    <property type="component" value="Unassembled WGS sequence"/>
</dbReference>
<dbReference type="AlphaFoldDB" id="A0A2U2HLR4"/>
<organism evidence="8 9">
    <name type="scientific">Massilia glaciei</name>
    <dbReference type="NCBI Taxonomy" id="1524097"/>
    <lineage>
        <taxon>Bacteria</taxon>
        <taxon>Pseudomonadati</taxon>
        <taxon>Pseudomonadota</taxon>
        <taxon>Betaproteobacteria</taxon>
        <taxon>Burkholderiales</taxon>
        <taxon>Oxalobacteraceae</taxon>
        <taxon>Telluria group</taxon>
        <taxon>Massilia</taxon>
    </lineage>
</organism>
<sequence length="153" mass="16172">MKTALAALLLLLNFLTSPPAAAAPKGTPGEAVAMTKRAIALIASQGHAKAFAEFADPANAAFHDRDLYVFVYDMDGVAVAHGVNPKMVGKNLRDMRDIDGKYIIRGFIGAAQSPAGSAWVEYKWPNPATKTVEPKAACVERTGDLIVGAGVYK</sequence>
<protein>
    <submittedName>
        <fullName evidence="8">Histidine kinase</fullName>
    </submittedName>
</protein>
<keyword evidence="3" id="KW-0812">Transmembrane</keyword>
<evidence type="ECO:0000256" key="4">
    <source>
        <dbReference type="ARBA" id="ARBA00022989"/>
    </source>
</evidence>
<evidence type="ECO:0000313" key="9">
    <source>
        <dbReference type="Proteomes" id="UP000241421"/>
    </source>
</evidence>
<accession>A0A2U2HLR4</accession>
<keyword evidence="6" id="KW-0732">Signal</keyword>
<dbReference type="OrthoDB" id="9178561at2"/>
<name>A0A2U2HLR4_9BURK</name>
<dbReference type="Gene3D" id="3.30.450.20">
    <property type="entry name" value="PAS domain"/>
    <property type="match status" value="1"/>
</dbReference>
<evidence type="ECO:0000256" key="5">
    <source>
        <dbReference type="ARBA" id="ARBA00023136"/>
    </source>
</evidence>